<evidence type="ECO:0000313" key="1">
    <source>
        <dbReference type="EMBL" id="GJM97304.1"/>
    </source>
</evidence>
<reference evidence="1" key="1">
    <citation type="journal article" date="2018" name="DNA Res.">
        <title>Multiple hybrid de novo genome assembly of finger millet, an orphan allotetraploid crop.</title>
        <authorList>
            <person name="Hatakeyama M."/>
            <person name="Aluri S."/>
            <person name="Balachadran M.T."/>
            <person name="Sivarajan S.R."/>
            <person name="Patrignani A."/>
            <person name="Gruter S."/>
            <person name="Poveda L."/>
            <person name="Shimizu-Inatsugi R."/>
            <person name="Baeten J."/>
            <person name="Francoijs K.J."/>
            <person name="Nataraja K.N."/>
            <person name="Reddy Y.A.N."/>
            <person name="Phadnis S."/>
            <person name="Ravikumar R.L."/>
            <person name="Schlapbach R."/>
            <person name="Sreeman S.M."/>
            <person name="Shimizu K.K."/>
        </authorList>
    </citation>
    <scope>NUCLEOTIDE SEQUENCE</scope>
</reference>
<evidence type="ECO:0000313" key="2">
    <source>
        <dbReference type="Proteomes" id="UP001054889"/>
    </source>
</evidence>
<protein>
    <submittedName>
        <fullName evidence="1">Uncharacterized protein</fullName>
    </submittedName>
</protein>
<dbReference type="EMBL" id="BQKI01000006">
    <property type="protein sequence ID" value="GJM97304.1"/>
    <property type="molecule type" value="Genomic_DNA"/>
</dbReference>
<name>A0AAV5CGL3_ELECO</name>
<sequence length="91" mass="10361">MSMIRISRHDDMVMTSKPDQLPAFKSQYMQLYAQHIKAALADLKCIPMVLWPLYAEQHLNAFQAVSDMAVVTSQVNNVPEEEAFTYAWAPS</sequence>
<comment type="caution">
    <text evidence="1">The sequence shown here is derived from an EMBL/GenBank/DDBJ whole genome shotgun (WGS) entry which is preliminary data.</text>
</comment>
<proteinExistence type="predicted"/>
<organism evidence="1 2">
    <name type="scientific">Eleusine coracana subsp. coracana</name>
    <dbReference type="NCBI Taxonomy" id="191504"/>
    <lineage>
        <taxon>Eukaryota</taxon>
        <taxon>Viridiplantae</taxon>
        <taxon>Streptophyta</taxon>
        <taxon>Embryophyta</taxon>
        <taxon>Tracheophyta</taxon>
        <taxon>Spermatophyta</taxon>
        <taxon>Magnoliopsida</taxon>
        <taxon>Liliopsida</taxon>
        <taxon>Poales</taxon>
        <taxon>Poaceae</taxon>
        <taxon>PACMAD clade</taxon>
        <taxon>Chloridoideae</taxon>
        <taxon>Cynodonteae</taxon>
        <taxon>Eleusininae</taxon>
        <taxon>Eleusine</taxon>
    </lineage>
</organism>
<gene>
    <name evidence="1" type="primary">ga14223</name>
    <name evidence="1" type="ORF">PR202_ga14223</name>
</gene>
<dbReference type="AlphaFoldDB" id="A0AAV5CGL3"/>
<reference evidence="1" key="2">
    <citation type="submission" date="2021-12" db="EMBL/GenBank/DDBJ databases">
        <title>Resequencing data analysis of finger millet.</title>
        <authorList>
            <person name="Hatakeyama M."/>
            <person name="Aluri S."/>
            <person name="Balachadran M.T."/>
            <person name="Sivarajan S.R."/>
            <person name="Poveda L."/>
            <person name="Shimizu-Inatsugi R."/>
            <person name="Schlapbach R."/>
            <person name="Sreeman S.M."/>
            <person name="Shimizu K.K."/>
        </authorList>
    </citation>
    <scope>NUCLEOTIDE SEQUENCE</scope>
</reference>
<keyword evidence="2" id="KW-1185">Reference proteome</keyword>
<dbReference type="Proteomes" id="UP001054889">
    <property type="component" value="Unassembled WGS sequence"/>
</dbReference>
<accession>A0AAV5CGL3</accession>
<dbReference type="Gene3D" id="3.40.50.2000">
    <property type="entry name" value="Glycogen Phosphorylase B"/>
    <property type="match status" value="1"/>
</dbReference>